<name>A0A2L0FAI6_SORCE</name>
<dbReference type="Proteomes" id="UP000238348">
    <property type="component" value="Chromosome"/>
</dbReference>
<reference evidence="1 2" key="1">
    <citation type="submission" date="2015-09" db="EMBL/GenBank/DDBJ databases">
        <title>Sorangium comparison.</title>
        <authorList>
            <person name="Zaburannyi N."/>
            <person name="Bunk B."/>
            <person name="Overmann J."/>
            <person name="Mueller R."/>
        </authorList>
    </citation>
    <scope>NUCLEOTIDE SEQUENCE [LARGE SCALE GENOMIC DNA]</scope>
    <source>
        <strain evidence="1 2">So ce26</strain>
    </source>
</reference>
<protein>
    <submittedName>
        <fullName evidence="1">Uncharacterized protein</fullName>
    </submittedName>
</protein>
<organism evidence="1 2">
    <name type="scientific">Sorangium cellulosum</name>
    <name type="common">Polyangium cellulosum</name>
    <dbReference type="NCBI Taxonomy" id="56"/>
    <lineage>
        <taxon>Bacteria</taxon>
        <taxon>Pseudomonadati</taxon>
        <taxon>Myxococcota</taxon>
        <taxon>Polyangia</taxon>
        <taxon>Polyangiales</taxon>
        <taxon>Polyangiaceae</taxon>
        <taxon>Sorangium</taxon>
    </lineage>
</organism>
<proteinExistence type="predicted"/>
<dbReference type="EMBL" id="CP012673">
    <property type="protein sequence ID" value="AUX48616.1"/>
    <property type="molecule type" value="Genomic_DNA"/>
</dbReference>
<accession>A0A2L0FAI6</accession>
<sequence>MLAGMGQGVSDAPDPMAAQMAQLLAGSDLDELREIVRRWVAEAPSEGMRRQYQELGGRLVELKAALSESPVQPTLAELEQALTMMLRLAASHPRT</sequence>
<dbReference type="OrthoDB" id="5516902at2"/>
<evidence type="ECO:0000313" key="2">
    <source>
        <dbReference type="Proteomes" id="UP000238348"/>
    </source>
</evidence>
<gene>
    <name evidence="1" type="ORF">SOCE26_101550</name>
</gene>
<evidence type="ECO:0000313" key="1">
    <source>
        <dbReference type="EMBL" id="AUX48616.1"/>
    </source>
</evidence>
<dbReference type="AlphaFoldDB" id="A0A2L0FAI6"/>